<evidence type="ECO:0000313" key="2">
    <source>
        <dbReference type="Proteomes" id="UP001154282"/>
    </source>
</evidence>
<reference evidence="1" key="1">
    <citation type="submission" date="2022-08" db="EMBL/GenBank/DDBJ databases">
        <authorList>
            <person name="Gutierrez-Valencia J."/>
        </authorList>
    </citation>
    <scope>NUCLEOTIDE SEQUENCE</scope>
</reference>
<keyword evidence="2" id="KW-1185">Reference proteome</keyword>
<protein>
    <submittedName>
        <fullName evidence="1">Uncharacterized protein</fullName>
    </submittedName>
</protein>
<evidence type="ECO:0000313" key="1">
    <source>
        <dbReference type="EMBL" id="CAI0401368.1"/>
    </source>
</evidence>
<dbReference type="AlphaFoldDB" id="A0AAV0IVC5"/>
<feature type="non-terminal residue" evidence="1">
    <location>
        <position position="108"/>
    </location>
</feature>
<accession>A0AAV0IVC5</accession>
<dbReference type="Proteomes" id="UP001154282">
    <property type="component" value="Unassembled WGS sequence"/>
</dbReference>
<comment type="caution">
    <text evidence="1">The sequence shown here is derived from an EMBL/GenBank/DDBJ whole genome shotgun (WGS) entry which is preliminary data.</text>
</comment>
<sequence length="108" mass="12453">MKPVATHFHRNLAPKEGKLSMLKNVNFCPSVLDDFMYSLWTSLTPYWLGGNTSSWACFGLEELIFHMVYLGAQEGVQKLVFQDDQYARSTLEKLLELLKYGNRFEKGL</sequence>
<dbReference type="EMBL" id="CAMGYJ010000004">
    <property type="protein sequence ID" value="CAI0401368.1"/>
    <property type="molecule type" value="Genomic_DNA"/>
</dbReference>
<organism evidence="1 2">
    <name type="scientific">Linum tenue</name>
    <dbReference type="NCBI Taxonomy" id="586396"/>
    <lineage>
        <taxon>Eukaryota</taxon>
        <taxon>Viridiplantae</taxon>
        <taxon>Streptophyta</taxon>
        <taxon>Embryophyta</taxon>
        <taxon>Tracheophyta</taxon>
        <taxon>Spermatophyta</taxon>
        <taxon>Magnoliopsida</taxon>
        <taxon>eudicotyledons</taxon>
        <taxon>Gunneridae</taxon>
        <taxon>Pentapetalae</taxon>
        <taxon>rosids</taxon>
        <taxon>fabids</taxon>
        <taxon>Malpighiales</taxon>
        <taxon>Linaceae</taxon>
        <taxon>Linum</taxon>
    </lineage>
</organism>
<proteinExistence type="predicted"/>
<gene>
    <name evidence="1" type="ORF">LITE_LOCUS11167</name>
</gene>
<name>A0AAV0IVC5_9ROSI</name>